<proteinExistence type="predicted"/>
<dbReference type="InterPro" id="IPR013785">
    <property type="entry name" value="Aldolase_TIM"/>
</dbReference>
<dbReference type="EMBL" id="BART01033891">
    <property type="protein sequence ID" value="GAH12214.1"/>
    <property type="molecule type" value="Genomic_DNA"/>
</dbReference>
<dbReference type="SUPFAM" id="SSF51412">
    <property type="entry name" value="Inosine monophosphate dehydrogenase (IMPDH)"/>
    <property type="match status" value="1"/>
</dbReference>
<name>X1E4U3_9ZZZZ</name>
<dbReference type="Pfam" id="PF03060">
    <property type="entry name" value="NMO"/>
    <property type="match status" value="1"/>
</dbReference>
<dbReference type="Gene3D" id="3.20.20.70">
    <property type="entry name" value="Aldolase class I"/>
    <property type="match status" value="1"/>
</dbReference>
<dbReference type="PANTHER" id="PTHR32332">
    <property type="entry name" value="2-NITROPROPANE DIOXYGENASE"/>
    <property type="match status" value="1"/>
</dbReference>
<accession>X1E4U3</accession>
<feature type="non-terminal residue" evidence="1">
    <location>
        <position position="1"/>
    </location>
</feature>
<gene>
    <name evidence="1" type="ORF">S01H4_58085</name>
</gene>
<organism evidence="1">
    <name type="scientific">marine sediment metagenome</name>
    <dbReference type="NCBI Taxonomy" id="412755"/>
    <lineage>
        <taxon>unclassified sequences</taxon>
        <taxon>metagenomes</taxon>
        <taxon>ecological metagenomes</taxon>
    </lineage>
</organism>
<comment type="caution">
    <text evidence="1">The sequence shown here is derived from an EMBL/GenBank/DDBJ whole genome shotgun (WGS) entry which is preliminary data.</text>
</comment>
<sequence>RTTFLAEAVSEKGGLGVLSHTSYTPSGFVNDPVKAMKENMEYMVEHTQGIFGFNVRTSRNEINAPRICAEVPVLMKENTKIKEQCRYALTSAGSSRTLPKSQSYQELKTSGSQIKHFHVAPALWLAEKCVKNPDGVVTDGIVVTGHEGGGHQSYEKVSDPYL</sequence>
<dbReference type="AlphaFoldDB" id="X1E4U3"/>
<evidence type="ECO:0000313" key="1">
    <source>
        <dbReference type="EMBL" id="GAH12214.1"/>
    </source>
</evidence>
<protein>
    <submittedName>
        <fullName evidence="1">Uncharacterized protein</fullName>
    </submittedName>
</protein>
<reference evidence="1" key="1">
    <citation type="journal article" date="2014" name="Front. Microbiol.">
        <title>High frequency of phylogenetically diverse reductive dehalogenase-homologous genes in deep subseafloor sedimentary metagenomes.</title>
        <authorList>
            <person name="Kawai M."/>
            <person name="Futagami T."/>
            <person name="Toyoda A."/>
            <person name="Takaki Y."/>
            <person name="Nishi S."/>
            <person name="Hori S."/>
            <person name="Arai W."/>
            <person name="Tsubouchi T."/>
            <person name="Morono Y."/>
            <person name="Uchiyama I."/>
            <person name="Ito T."/>
            <person name="Fujiyama A."/>
            <person name="Inagaki F."/>
            <person name="Takami H."/>
        </authorList>
    </citation>
    <scope>NUCLEOTIDE SEQUENCE</scope>
    <source>
        <strain evidence="1">Expedition CK06-06</strain>
    </source>
</reference>